<sequence length="69" mass="7442">MTISAVIDSSNSYGVTYVSLSDSGLHFESEAALHMDDGSLLTLRMPTRQSEKLAIHALLCVQNGWCQAA</sequence>
<dbReference type="EMBL" id="FTMP01000014">
    <property type="protein sequence ID" value="SIR05040.1"/>
    <property type="molecule type" value="Genomic_DNA"/>
</dbReference>
<gene>
    <name evidence="1" type="ORF">SAMN05878282_11451</name>
</gene>
<dbReference type="RefSeq" id="WP_175613999.1">
    <property type="nucleotide sequence ID" value="NZ_FTMP01000014.1"/>
</dbReference>
<name>A0A1N6XRU0_AQUAC</name>
<proteinExistence type="predicted"/>
<evidence type="ECO:0000313" key="1">
    <source>
        <dbReference type="EMBL" id="SIR05040.1"/>
    </source>
</evidence>
<dbReference type="NCBIfam" id="NF041597">
    <property type="entry name" value="T3SS_coreg_PtrC"/>
    <property type="match status" value="1"/>
</dbReference>
<evidence type="ECO:0000313" key="2">
    <source>
        <dbReference type="Proteomes" id="UP000185841"/>
    </source>
</evidence>
<organism evidence="1 2">
    <name type="scientific">Aquipseudomonas alcaligenes</name>
    <name type="common">Pseudomonas alcaligenes</name>
    <dbReference type="NCBI Taxonomy" id="43263"/>
    <lineage>
        <taxon>Bacteria</taxon>
        <taxon>Pseudomonadati</taxon>
        <taxon>Pseudomonadota</taxon>
        <taxon>Gammaproteobacteria</taxon>
        <taxon>Pseudomonadales</taxon>
        <taxon>Pseudomonadaceae</taxon>
        <taxon>Aquipseudomonas</taxon>
    </lineage>
</organism>
<accession>A0A1N6XRU0</accession>
<dbReference type="Proteomes" id="UP000185841">
    <property type="component" value="Unassembled WGS sequence"/>
</dbReference>
<protein>
    <submittedName>
        <fullName evidence="1">Uncharacterized protein</fullName>
    </submittedName>
</protein>
<dbReference type="AlphaFoldDB" id="A0A1N6XRU0"/>
<reference evidence="1 2" key="1">
    <citation type="submission" date="2017-01" db="EMBL/GenBank/DDBJ databases">
        <authorList>
            <person name="Mah S.A."/>
            <person name="Swanson W.J."/>
            <person name="Moy G.W."/>
            <person name="Vacquier V.D."/>
        </authorList>
    </citation>
    <scope>NUCLEOTIDE SEQUENCE [LARGE SCALE GENOMIC DNA]</scope>
    <source>
        <strain evidence="1 2">RU36E</strain>
    </source>
</reference>
<dbReference type="InterPro" id="IPR048081">
    <property type="entry name" value="T3SS_coreg_PtrC-like"/>
</dbReference>